<dbReference type="EMBL" id="JBHTKA010000008">
    <property type="protein sequence ID" value="MFD1002241.1"/>
    <property type="molecule type" value="Genomic_DNA"/>
</dbReference>
<sequence>MKYKQKRILLQWSPGRRVITWLKKVRFKKYENVSLYKILKLFIENLMDDEIMDRANGVAYNFILAIFPAVIFLFTLIPYVTPAFPGITDKSILEFLGGMIPPSMFEVVAPTVMDIVRNQRGGLLSLGFVFSVYLSTNGTMALMRAFNACYRTIERRSGVKTRVIATGLTINLAFVVLLAIALLVVGQFVLDYIMQFDWLNIDEFTVFLLFALRFIVIFIVFFLAISTLYYFGPAIHYNWRFFSIGSLVATFLTLAVSYGFSYYVTNFATYNKVYGSIGVLIALMVWIQLVTVVLLIGYEINASIHHAIRREALWNARKYRKQSPTAGKIKSDSDLYYQR</sequence>
<protein>
    <submittedName>
        <fullName evidence="7">YihY/virulence factor BrkB family protein</fullName>
    </submittedName>
</protein>
<comment type="subcellular location">
    <subcellularLocation>
        <location evidence="1">Cell membrane</location>
        <topology evidence="1">Multi-pass membrane protein</topology>
    </subcellularLocation>
</comment>
<evidence type="ECO:0000256" key="4">
    <source>
        <dbReference type="ARBA" id="ARBA00022989"/>
    </source>
</evidence>
<evidence type="ECO:0000256" key="2">
    <source>
        <dbReference type="ARBA" id="ARBA00022475"/>
    </source>
</evidence>
<dbReference type="Pfam" id="PF03631">
    <property type="entry name" value="Virul_fac_BrkB"/>
    <property type="match status" value="1"/>
</dbReference>
<feature type="transmembrane region" description="Helical" evidence="6">
    <location>
        <begin position="58"/>
        <end position="80"/>
    </location>
</feature>
<evidence type="ECO:0000313" key="7">
    <source>
        <dbReference type="EMBL" id="MFD1002241.1"/>
    </source>
</evidence>
<evidence type="ECO:0000256" key="6">
    <source>
        <dbReference type="SAM" id="Phobius"/>
    </source>
</evidence>
<keyword evidence="4 6" id="KW-1133">Transmembrane helix</keyword>
<organism evidence="7 8">
    <name type="scientific">Ohtaekwangia kribbensis</name>
    <dbReference type="NCBI Taxonomy" id="688913"/>
    <lineage>
        <taxon>Bacteria</taxon>
        <taxon>Pseudomonadati</taxon>
        <taxon>Bacteroidota</taxon>
        <taxon>Cytophagia</taxon>
        <taxon>Cytophagales</taxon>
        <taxon>Fulvivirgaceae</taxon>
        <taxon>Ohtaekwangia</taxon>
    </lineage>
</organism>
<name>A0ABW3KAJ4_9BACT</name>
<accession>A0ABW3KAJ4</accession>
<feature type="transmembrane region" description="Helical" evidence="6">
    <location>
        <begin position="210"/>
        <end position="232"/>
    </location>
</feature>
<gene>
    <name evidence="7" type="ORF">ACFQ21_23150</name>
</gene>
<comment type="caution">
    <text evidence="7">The sequence shown here is derived from an EMBL/GenBank/DDBJ whole genome shotgun (WGS) entry which is preliminary data.</text>
</comment>
<dbReference type="NCBIfam" id="TIGR00765">
    <property type="entry name" value="yihY_not_rbn"/>
    <property type="match status" value="1"/>
</dbReference>
<keyword evidence="3 6" id="KW-0812">Transmembrane</keyword>
<evidence type="ECO:0000313" key="8">
    <source>
        <dbReference type="Proteomes" id="UP001597112"/>
    </source>
</evidence>
<feature type="transmembrane region" description="Helical" evidence="6">
    <location>
        <begin position="123"/>
        <end position="142"/>
    </location>
</feature>
<dbReference type="InterPro" id="IPR017039">
    <property type="entry name" value="Virul_fac_BrkB"/>
</dbReference>
<feature type="transmembrane region" description="Helical" evidence="6">
    <location>
        <begin position="244"/>
        <end position="265"/>
    </location>
</feature>
<evidence type="ECO:0000256" key="5">
    <source>
        <dbReference type="ARBA" id="ARBA00023136"/>
    </source>
</evidence>
<keyword evidence="2" id="KW-1003">Cell membrane</keyword>
<dbReference type="PIRSF" id="PIRSF035875">
    <property type="entry name" value="RNase_BN"/>
    <property type="match status" value="1"/>
</dbReference>
<dbReference type="PANTHER" id="PTHR30213">
    <property type="entry name" value="INNER MEMBRANE PROTEIN YHJD"/>
    <property type="match status" value="1"/>
</dbReference>
<keyword evidence="8" id="KW-1185">Reference proteome</keyword>
<reference evidence="8" key="1">
    <citation type="journal article" date="2019" name="Int. J. Syst. Evol. Microbiol.">
        <title>The Global Catalogue of Microorganisms (GCM) 10K type strain sequencing project: providing services to taxonomists for standard genome sequencing and annotation.</title>
        <authorList>
            <consortium name="The Broad Institute Genomics Platform"/>
            <consortium name="The Broad Institute Genome Sequencing Center for Infectious Disease"/>
            <person name="Wu L."/>
            <person name="Ma J."/>
        </authorList>
    </citation>
    <scope>NUCLEOTIDE SEQUENCE [LARGE SCALE GENOMIC DNA]</scope>
    <source>
        <strain evidence="8">CCUG 58938</strain>
    </source>
</reference>
<evidence type="ECO:0000256" key="3">
    <source>
        <dbReference type="ARBA" id="ARBA00022692"/>
    </source>
</evidence>
<feature type="transmembrane region" description="Helical" evidence="6">
    <location>
        <begin position="163"/>
        <end position="190"/>
    </location>
</feature>
<dbReference type="Proteomes" id="UP001597112">
    <property type="component" value="Unassembled WGS sequence"/>
</dbReference>
<feature type="transmembrane region" description="Helical" evidence="6">
    <location>
        <begin position="277"/>
        <end position="300"/>
    </location>
</feature>
<proteinExistence type="predicted"/>
<keyword evidence="5 6" id="KW-0472">Membrane</keyword>
<dbReference type="PANTHER" id="PTHR30213:SF0">
    <property type="entry name" value="UPF0761 MEMBRANE PROTEIN YIHY"/>
    <property type="match status" value="1"/>
</dbReference>
<dbReference type="RefSeq" id="WP_377583154.1">
    <property type="nucleotide sequence ID" value="NZ_JBHTKA010000008.1"/>
</dbReference>
<evidence type="ECO:0000256" key="1">
    <source>
        <dbReference type="ARBA" id="ARBA00004651"/>
    </source>
</evidence>